<reference evidence="3" key="1">
    <citation type="submission" date="2025-08" db="UniProtKB">
        <authorList>
            <consortium name="RefSeq"/>
        </authorList>
    </citation>
    <scope>IDENTIFICATION</scope>
    <source>
        <strain evidence="3">Mau12</strain>
        <tissue evidence="3">Whole Body</tissue>
    </source>
</reference>
<dbReference type="AlphaFoldDB" id="A0A6P8KXX0"/>
<dbReference type="InterPro" id="IPR010512">
    <property type="entry name" value="DUF1091"/>
</dbReference>
<feature type="chain" id="PRO_5028103497" evidence="1">
    <location>
        <begin position="19"/>
        <end position="178"/>
    </location>
</feature>
<keyword evidence="1" id="KW-0732">Signal</keyword>
<dbReference type="PANTHER" id="PTHR20898">
    <property type="entry name" value="DAEDALUS ON 3-RELATED-RELATED"/>
    <property type="match status" value="1"/>
</dbReference>
<dbReference type="GeneID" id="117150939"/>
<dbReference type="PANTHER" id="PTHR20898:SF0">
    <property type="entry name" value="DAEDALUS ON 3-RELATED"/>
    <property type="match status" value="1"/>
</dbReference>
<evidence type="ECO:0000313" key="3">
    <source>
        <dbReference type="RefSeq" id="XP_033173998.1"/>
    </source>
</evidence>
<evidence type="ECO:0000256" key="1">
    <source>
        <dbReference type="SAM" id="SignalP"/>
    </source>
</evidence>
<sequence>MDTLFWLYCFLILNCVDSTQRNFRIVVDRISTKIFDTKTIDTLGCQVDQSINCSFVNCHMLLNRQVNKLDARNVLDFVKPNGQEMKLYDGRLDACPLLESIQKNRLVNIYSKSFKRFSNLKCPLKANFNYTMKNLYMDEQDFPSFVPYGTFRSIAQFYLNQTFIASRVIARGKVIPRL</sequence>
<protein>
    <submittedName>
        <fullName evidence="3">Uncharacterized protein LOC117150939</fullName>
    </submittedName>
</protein>
<keyword evidence="2" id="KW-1185">Reference proteome</keyword>
<accession>A0A6P8KXX0</accession>
<proteinExistence type="predicted"/>
<dbReference type="SMART" id="SM00697">
    <property type="entry name" value="DM8"/>
    <property type="match status" value="1"/>
</dbReference>
<feature type="signal peptide" evidence="1">
    <location>
        <begin position="1"/>
        <end position="18"/>
    </location>
</feature>
<dbReference type="Pfam" id="PF06477">
    <property type="entry name" value="DUF1091"/>
    <property type="match status" value="1"/>
</dbReference>
<name>A0A6P8KXX0_DROMA</name>
<dbReference type="RefSeq" id="XP_033173998.1">
    <property type="nucleotide sequence ID" value="XM_033318107.1"/>
</dbReference>
<evidence type="ECO:0000313" key="2">
    <source>
        <dbReference type="Proteomes" id="UP000515162"/>
    </source>
</evidence>
<dbReference type="Proteomes" id="UP000515162">
    <property type="component" value="Chromosome 2L"/>
</dbReference>
<gene>
    <name evidence="3" type="primary">LOC117150939</name>
</gene>
<organism evidence="2 3">
    <name type="scientific">Drosophila mauritiana</name>
    <name type="common">Fruit fly</name>
    <dbReference type="NCBI Taxonomy" id="7226"/>
    <lineage>
        <taxon>Eukaryota</taxon>
        <taxon>Metazoa</taxon>
        <taxon>Ecdysozoa</taxon>
        <taxon>Arthropoda</taxon>
        <taxon>Hexapoda</taxon>
        <taxon>Insecta</taxon>
        <taxon>Pterygota</taxon>
        <taxon>Neoptera</taxon>
        <taxon>Endopterygota</taxon>
        <taxon>Diptera</taxon>
        <taxon>Brachycera</taxon>
        <taxon>Muscomorpha</taxon>
        <taxon>Ephydroidea</taxon>
        <taxon>Drosophilidae</taxon>
        <taxon>Drosophila</taxon>
        <taxon>Sophophora</taxon>
    </lineage>
</organism>